<keyword evidence="6" id="KW-0732">Signal</keyword>
<evidence type="ECO:0000259" key="7">
    <source>
        <dbReference type="Pfam" id="PF07291"/>
    </source>
</evidence>
<dbReference type="EMBL" id="WEGH01000004">
    <property type="protein sequence ID" value="MQY08404.1"/>
    <property type="molecule type" value="Genomic_DNA"/>
</dbReference>
<dbReference type="Pfam" id="PF07291">
    <property type="entry name" value="MauE"/>
    <property type="match status" value="1"/>
</dbReference>
<dbReference type="AlphaFoldDB" id="A0A7K0C6H4"/>
<name>A0A7K0C6H4_9ACTN</name>
<sequence>MGYLILACQCLLAGVFAVSAASKLPVPAFGRAGAFDDFAWSLRRLRLVPPQRAKAVAAVVVAAEAAAAVLLCLPSAAGPVAAAALLSVLSAGIAVSLARGDRVPCRCFGASEAPLGAAHLIRNGLLLAAAVTATAGRLAGPVHLGHPAGVTVALAGAALGLVLVLLFDDLTSLFARS</sequence>
<feature type="transmembrane region" description="Helical" evidence="5">
    <location>
        <begin position="80"/>
        <end position="100"/>
    </location>
</feature>
<dbReference type="GO" id="GO:0016020">
    <property type="term" value="C:membrane"/>
    <property type="evidence" value="ECO:0007669"/>
    <property type="project" value="UniProtKB-SubCell"/>
</dbReference>
<keyword evidence="3 5" id="KW-1133">Transmembrane helix</keyword>
<evidence type="ECO:0000256" key="6">
    <source>
        <dbReference type="SAM" id="SignalP"/>
    </source>
</evidence>
<dbReference type="Proteomes" id="UP000487268">
    <property type="component" value="Unassembled WGS sequence"/>
</dbReference>
<evidence type="ECO:0000313" key="9">
    <source>
        <dbReference type="Proteomes" id="UP000487268"/>
    </source>
</evidence>
<feature type="chain" id="PRO_5029871087" description="Methylamine utilisation protein MauE domain-containing protein" evidence="6">
    <location>
        <begin position="21"/>
        <end position="177"/>
    </location>
</feature>
<comment type="subcellular location">
    <subcellularLocation>
        <location evidence="1">Membrane</location>
        <topology evidence="1">Multi-pass membrane protein</topology>
    </subcellularLocation>
</comment>
<proteinExistence type="predicted"/>
<feature type="transmembrane region" description="Helical" evidence="5">
    <location>
        <begin position="120"/>
        <end position="140"/>
    </location>
</feature>
<feature type="domain" description="Methylamine utilisation protein MauE" evidence="7">
    <location>
        <begin position="1"/>
        <end position="134"/>
    </location>
</feature>
<evidence type="ECO:0000256" key="1">
    <source>
        <dbReference type="ARBA" id="ARBA00004141"/>
    </source>
</evidence>
<dbReference type="RefSeq" id="WP_153539157.1">
    <property type="nucleotide sequence ID" value="NZ_WEGH01000004.1"/>
</dbReference>
<dbReference type="InterPro" id="IPR009908">
    <property type="entry name" value="Methylamine_util_MauE"/>
</dbReference>
<dbReference type="GO" id="GO:0030416">
    <property type="term" value="P:methylamine metabolic process"/>
    <property type="evidence" value="ECO:0007669"/>
    <property type="project" value="InterPro"/>
</dbReference>
<feature type="transmembrane region" description="Helical" evidence="5">
    <location>
        <begin position="147"/>
        <end position="167"/>
    </location>
</feature>
<evidence type="ECO:0000256" key="2">
    <source>
        <dbReference type="ARBA" id="ARBA00022692"/>
    </source>
</evidence>
<evidence type="ECO:0000256" key="4">
    <source>
        <dbReference type="ARBA" id="ARBA00023136"/>
    </source>
</evidence>
<keyword evidence="2 5" id="KW-0812">Transmembrane</keyword>
<evidence type="ECO:0000256" key="5">
    <source>
        <dbReference type="SAM" id="Phobius"/>
    </source>
</evidence>
<evidence type="ECO:0000256" key="3">
    <source>
        <dbReference type="ARBA" id="ARBA00022989"/>
    </source>
</evidence>
<dbReference type="UniPathway" id="UPA00895"/>
<accession>A0A7K0C6H4</accession>
<protein>
    <recommendedName>
        <fullName evidence="7">Methylamine utilisation protein MauE domain-containing protein</fullName>
    </recommendedName>
</protein>
<evidence type="ECO:0000313" key="8">
    <source>
        <dbReference type="EMBL" id="MQY08404.1"/>
    </source>
</evidence>
<reference evidence="8 9" key="1">
    <citation type="submission" date="2019-10" db="EMBL/GenBank/DDBJ databases">
        <title>Actinomadura rubteroloni sp. nov. and Actinomadura macrotermitis sp. nov., isolated from the gut of fungus growing-termite Macrotermes natalensis.</title>
        <authorList>
            <person name="Benndorf R."/>
            <person name="Martin K."/>
            <person name="Kuefner M."/>
            <person name="De Beer W."/>
            <person name="Kaster A.-K."/>
            <person name="Vollmers J."/>
            <person name="Poulsen M."/>
            <person name="Beemelmanns C."/>
        </authorList>
    </citation>
    <scope>NUCLEOTIDE SEQUENCE [LARGE SCALE GENOMIC DNA]</scope>
    <source>
        <strain evidence="8 9">RB68</strain>
    </source>
</reference>
<gene>
    <name evidence="8" type="ORF">ACRB68_65110</name>
</gene>
<feature type="signal peptide" evidence="6">
    <location>
        <begin position="1"/>
        <end position="20"/>
    </location>
</feature>
<comment type="caution">
    <text evidence="8">The sequence shown here is derived from an EMBL/GenBank/DDBJ whole genome shotgun (WGS) entry which is preliminary data.</text>
</comment>
<organism evidence="8 9">
    <name type="scientific">Actinomadura macrotermitis</name>
    <dbReference type="NCBI Taxonomy" id="2585200"/>
    <lineage>
        <taxon>Bacteria</taxon>
        <taxon>Bacillati</taxon>
        <taxon>Actinomycetota</taxon>
        <taxon>Actinomycetes</taxon>
        <taxon>Streptosporangiales</taxon>
        <taxon>Thermomonosporaceae</taxon>
        <taxon>Actinomadura</taxon>
    </lineage>
</organism>
<keyword evidence="4 5" id="KW-0472">Membrane</keyword>
<keyword evidence="9" id="KW-1185">Reference proteome</keyword>